<dbReference type="EMBL" id="LR877155">
    <property type="protein sequence ID" value="CAD2218499.1"/>
    <property type="molecule type" value="Genomic_DNA"/>
</dbReference>
<evidence type="ECO:0000313" key="2">
    <source>
        <dbReference type="EMBL" id="CAD2218499.1"/>
    </source>
</evidence>
<dbReference type="Proteomes" id="UP000515908">
    <property type="component" value="Chromosome 11"/>
</dbReference>
<dbReference type="VEuPathDB" id="TriTrypDB:ADEAN_000598800"/>
<gene>
    <name evidence="2" type="ORF">ADEAN_000598800</name>
</gene>
<feature type="compositionally biased region" description="Basic and acidic residues" evidence="1">
    <location>
        <begin position="15"/>
        <end position="24"/>
    </location>
</feature>
<name>A0A7G2CG57_9TRYP</name>
<dbReference type="AlphaFoldDB" id="A0A7G2CG57"/>
<proteinExistence type="predicted"/>
<organism evidence="2 3">
    <name type="scientific">Angomonas deanei</name>
    <dbReference type="NCBI Taxonomy" id="59799"/>
    <lineage>
        <taxon>Eukaryota</taxon>
        <taxon>Discoba</taxon>
        <taxon>Euglenozoa</taxon>
        <taxon>Kinetoplastea</taxon>
        <taxon>Metakinetoplastina</taxon>
        <taxon>Trypanosomatida</taxon>
        <taxon>Trypanosomatidae</taxon>
        <taxon>Strigomonadinae</taxon>
        <taxon>Angomonas</taxon>
    </lineage>
</organism>
<protein>
    <submittedName>
        <fullName evidence="2">Uncharacterized protein</fullName>
    </submittedName>
</protein>
<dbReference type="OrthoDB" id="270766at2759"/>
<evidence type="ECO:0000313" key="3">
    <source>
        <dbReference type="Proteomes" id="UP000515908"/>
    </source>
</evidence>
<accession>A0A7G2CG57</accession>
<reference evidence="2 3" key="1">
    <citation type="submission" date="2020-08" db="EMBL/GenBank/DDBJ databases">
        <authorList>
            <person name="Newling K."/>
            <person name="Davey J."/>
            <person name="Forrester S."/>
        </authorList>
    </citation>
    <scope>NUCLEOTIDE SEQUENCE [LARGE SCALE GENOMIC DNA]</scope>
    <source>
        <strain evidence="3">Crithidia deanei Carvalho (ATCC PRA-265)</strain>
    </source>
</reference>
<keyword evidence="3" id="KW-1185">Reference proteome</keyword>
<evidence type="ECO:0000256" key="1">
    <source>
        <dbReference type="SAM" id="MobiDB-lite"/>
    </source>
</evidence>
<feature type="region of interest" description="Disordered" evidence="1">
    <location>
        <begin position="1"/>
        <end position="36"/>
    </location>
</feature>
<sequence>MAFNPISIGESQPPYRHEVEEAPHHPNPPAHPVEEVNGRPLLQYPTHSPAEAVTILQQWFYHMYRWRAPRVELPPTPLYYVPEVYQRILTDPLALGVTSEDIAAMRLGVLERLPLSYVPLRYEDLLAARAVAVATLQREQAAEESGALPPVEELNPTLTAEDAELLQSDLDVEEVWRNATLRSLSNLQKPIYTEMGQQAAEERHTARLERAVPAELRGFLSAASPTSPGSPGTAFETDKDVEKRQKEWLNEITKSFRLARALDEGYRSFIEQLTATKAGLDPKDAAHTALCREMWEYLFQSLQDSPLAVSVAAVQQRLWRRLCLFSFKYGSEEEGDLETPFLKDFRSFYAPQQEAFLVSEAVLQRTRHWKTLLGKYKNFVAAYAAKMGVEERKSQLRFDSSEIADDEDENNNNDNDIVVFQPSIPFDNKLLQRAVPNGNNNNNNNKQKTAAVYPIEVIPLFPSGFDKAYDTDIVRNNNKNNEEEEEGDYLAECEGKLVQAVLPGGRNTLNAVFQNQKIIIIV</sequence>